<protein>
    <submittedName>
        <fullName evidence="4">DUF3152 domain-containing protein</fullName>
    </submittedName>
</protein>
<accession>A0AAU4K8B8</accession>
<dbReference type="EMBL" id="CP108021">
    <property type="protein sequence ID" value="WUM22300.1"/>
    <property type="molecule type" value="Genomic_DNA"/>
</dbReference>
<keyword evidence="2" id="KW-0812">Transmembrane</keyword>
<keyword evidence="2" id="KW-0472">Membrane</keyword>
<feature type="domain" description="DUF3152" evidence="3">
    <location>
        <begin position="120"/>
        <end position="323"/>
    </location>
</feature>
<proteinExistence type="predicted"/>
<keyword evidence="5" id="KW-1185">Reference proteome</keyword>
<dbReference type="KEGG" id="whr:OG579_06795"/>
<feature type="region of interest" description="Disordered" evidence="1">
    <location>
        <begin position="1"/>
        <end position="39"/>
    </location>
</feature>
<feature type="compositionally biased region" description="Polar residues" evidence="1">
    <location>
        <begin position="92"/>
        <end position="101"/>
    </location>
</feature>
<dbReference type="Pfam" id="PF11350">
    <property type="entry name" value="DUF3152"/>
    <property type="match status" value="1"/>
</dbReference>
<reference evidence="4 5" key="1">
    <citation type="submission" date="2022-10" db="EMBL/GenBank/DDBJ databases">
        <title>The complete genomes of actinobacterial strains from the NBC collection.</title>
        <authorList>
            <person name="Joergensen T.S."/>
            <person name="Alvarez Arevalo M."/>
            <person name="Sterndorff E.B."/>
            <person name="Faurdal D."/>
            <person name="Vuksanovic O."/>
            <person name="Mourched A.-S."/>
            <person name="Charusanti P."/>
            <person name="Shaw S."/>
            <person name="Blin K."/>
            <person name="Weber T."/>
        </authorList>
    </citation>
    <scope>NUCLEOTIDE SEQUENCE [LARGE SCALE GENOMIC DNA]</scope>
    <source>
        <strain evidence="4 5">NBC_00319</strain>
    </source>
</reference>
<evidence type="ECO:0000313" key="5">
    <source>
        <dbReference type="Proteomes" id="UP001432128"/>
    </source>
</evidence>
<sequence>MARQVAERGRPGDDQPLRAHWDPTAEDPRGRRGPRPERRKRTRIGAFVATYGWRAYALPVLAILTVVLVAVTLTGTPSSPTPAAPAPDAASRNTDVNSETSPIGAPTGDAAAATLPAGQLPDGGSFTTNGAKSWRVVPGTTGVVGTAPRVYTYTVEVENGLAPADYGSDAIFAKLVDTTLANPKSWIGGGKVSFRRIETGTPDFRVSLTSTGTTRELCGYQIKLESSCYYPPEARVTLNEARWVRGAVSYQGDDLLYRQYAINHEIGHAIGFEKHQPCGQEGALAPVMMQQSFGVANSDIMAIDPDMQADRDLVCRANPWPFPGS</sequence>
<dbReference type="InterPro" id="IPR022603">
    <property type="entry name" value="DUF3152"/>
</dbReference>
<evidence type="ECO:0000259" key="3">
    <source>
        <dbReference type="Pfam" id="PF11350"/>
    </source>
</evidence>
<organism evidence="4 5">
    <name type="scientific">Williamsia herbipolensis</name>
    <dbReference type="NCBI Taxonomy" id="1603258"/>
    <lineage>
        <taxon>Bacteria</taxon>
        <taxon>Bacillati</taxon>
        <taxon>Actinomycetota</taxon>
        <taxon>Actinomycetes</taxon>
        <taxon>Mycobacteriales</taxon>
        <taxon>Nocardiaceae</taxon>
        <taxon>Williamsia</taxon>
    </lineage>
</organism>
<dbReference type="Proteomes" id="UP001432128">
    <property type="component" value="Chromosome"/>
</dbReference>
<dbReference type="AlphaFoldDB" id="A0AAU4K8B8"/>
<evidence type="ECO:0000313" key="4">
    <source>
        <dbReference type="EMBL" id="WUM22300.1"/>
    </source>
</evidence>
<feature type="region of interest" description="Disordered" evidence="1">
    <location>
        <begin position="76"/>
        <end position="132"/>
    </location>
</feature>
<evidence type="ECO:0000256" key="1">
    <source>
        <dbReference type="SAM" id="MobiDB-lite"/>
    </source>
</evidence>
<feature type="compositionally biased region" description="Basic and acidic residues" evidence="1">
    <location>
        <begin position="1"/>
        <end position="36"/>
    </location>
</feature>
<name>A0AAU4K8B8_9NOCA</name>
<keyword evidence="2" id="KW-1133">Transmembrane helix</keyword>
<evidence type="ECO:0000256" key="2">
    <source>
        <dbReference type="SAM" id="Phobius"/>
    </source>
</evidence>
<dbReference type="SUPFAM" id="SSF55486">
    <property type="entry name" value="Metalloproteases ('zincins'), catalytic domain"/>
    <property type="match status" value="1"/>
</dbReference>
<feature type="transmembrane region" description="Helical" evidence="2">
    <location>
        <begin position="44"/>
        <end position="71"/>
    </location>
</feature>
<gene>
    <name evidence="4" type="ORF">OG579_06795</name>
</gene>